<name>A0AAE1BLL9_PETCI</name>
<dbReference type="AlphaFoldDB" id="A0AAE1BLL9"/>
<proteinExistence type="predicted"/>
<evidence type="ECO:0000313" key="3">
    <source>
        <dbReference type="Proteomes" id="UP001286313"/>
    </source>
</evidence>
<comment type="caution">
    <text evidence="2">The sequence shown here is derived from an EMBL/GenBank/DDBJ whole genome shotgun (WGS) entry which is preliminary data.</text>
</comment>
<dbReference type="Proteomes" id="UP001286313">
    <property type="component" value="Unassembled WGS sequence"/>
</dbReference>
<evidence type="ECO:0000256" key="1">
    <source>
        <dbReference type="SAM" id="MobiDB-lite"/>
    </source>
</evidence>
<organism evidence="2 3">
    <name type="scientific">Petrolisthes cinctipes</name>
    <name type="common">Flat porcelain crab</name>
    <dbReference type="NCBI Taxonomy" id="88211"/>
    <lineage>
        <taxon>Eukaryota</taxon>
        <taxon>Metazoa</taxon>
        <taxon>Ecdysozoa</taxon>
        <taxon>Arthropoda</taxon>
        <taxon>Crustacea</taxon>
        <taxon>Multicrustacea</taxon>
        <taxon>Malacostraca</taxon>
        <taxon>Eumalacostraca</taxon>
        <taxon>Eucarida</taxon>
        <taxon>Decapoda</taxon>
        <taxon>Pleocyemata</taxon>
        <taxon>Anomura</taxon>
        <taxon>Galatheoidea</taxon>
        <taxon>Porcellanidae</taxon>
        <taxon>Petrolisthes</taxon>
    </lineage>
</organism>
<protein>
    <submittedName>
        <fullName evidence="2">Uncharacterized protein</fullName>
    </submittedName>
</protein>
<accession>A0AAE1BLL9</accession>
<keyword evidence="3" id="KW-1185">Reference proteome</keyword>
<evidence type="ECO:0000313" key="2">
    <source>
        <dbReference type="EMBL" id="KAK3851065.1"/>
    </source>
</evidence>
<sequence length="131" mass="14206">MKALGCLWAGIVIGWAGMAVYSMWAGTEYGGRQRSGCIGLCEEKRRPQQTSQKTAHRLLGRWTACAPTEESGAGRTGIEGRRLGHTFTNQGPGHPWKEKLALVIYLSILPTPLHKALSQLQALSTSSSSIK</sequence>
<gene>
    <name evidence="2" type="ORF">Pcinc_042255</name>
</gene>
<reference evidence="2" key="1">
    <citation type="submission" date="2023-10" db="EMBL/GenBank/DDBJ databases">
        <title>Genome assemblies of two species of porcelain crab, Petrolisthes cinctipes and Petrolisthes manimaculis (Anomura: Porcellanidae).</title>
        <authorList>
            <person name="Angst P."/>
        </authorList>
    </citation>
    <scope>NUCLEOTIDE SEQUENCE</scope>
    <source>
        <strain evidence="2">PB745_01</strain>
        <tissue evidence="2">Gill</tissue>
    </source>
</reference>
<dbReference type="EMBL" id="JAWQEG010008064">
    <property type="protein sequence ID" value="KAK3851065.1"/>
    <property type="molecule type" value="Genomic_DNA"/>
</dbReference>
<feature type="region of interest" description="Disordered" evidence="1">
    <location>
        <begin position="68"/>
        <end position="90"/>
    </location>
</feature>